<reference evidence="8" key="1">
    <citation type="submission" date="2023-04" db="EMBL/GenBank/DDBJ databases">
        <title>Black Yeasts Isolated from many extreme environments.</title>
        <authorList>
            <person name="Coleine C."/>
            <person name="Stajich J.E."/>
            <person name="Selbmann L."/>
        </authorList>
    </citation>
    <scope>NUCLEOTIDE SEQUENCE</scope>
    <source>
        <strain evidence="8">CCFEE 5312</strain>
    </source>
</reference>
<evidence type="ECO:0000256" key="3">
    <source>
        <dbReference type="ARBA" id="ARBA00022964"/>
    </source>
</evidence>
<keyword evidence="2" id="KW-0479">Metal-binding</keyword>
<feature type="chain" id="PRO_5042510322" description="Prolyl 4-hydroxylase alpha subunit domain-containing protein" evidence="6">
    <location>
        <begin position="29"/>
        <end position="282"/>
    </location>
</feature>
<protein>
    <recommendedName>
        <fullName evidence="7">Prolyl 4-hydroxylase alpha subunit domain-containing protein</fullName>
    </recommendedName>
</protein>
<accession>A0AAJ0DQC5</accession>
<feature type="signal peptide" evidence="6">
    <location>
        <begin position="1"/>
        <end position="28"/>
    </location>
</feature>
<keyword evidence="3" id="KW-0223">Dioxygenase</keyword>
<dbReference type="AlphaFoldDB" id="A0AAJ0DQC5"/>
<dbReference type="InterPro" id="IPR044862">
    <property type="entry name" value="Pro_4_hyd_alph_FE2OG_OXY"/>
</dbReference>
<name>A0AAJ0DQC5_9PEZI</name>
<dbReference type="GO" id="GO:0005506">
    <property type="term" value="F:iron ion binding"/>
    <property type="evidence" value="ECO:0007669"/>
    <property type="project" value="InterPro"/>
</dbReference>
<dbReference type="PANTHER" id="PTHR10869:SF242">
    <property type="entry name" value="PROLYL 4-HYDROXYLASE ALPHA SUBUNIT DOMAIN-CONTAINING PROTEIN"/>
    <property type="match status" value="1"/>
</dbReference>
<dbReference type="EMBL" id="JAWDJX010000012">
    <property type="protein sequence ID" value="KAK3054247.1"/>
    <property type="molecule type" value="Genomic_DNA"/>
</dbReference>
<evidence type="ECO:0000313" key="8">
    <source>
        <dbReference type="EMBL" id="KAK3054247.1"/>
    </source>
</evidence>
<evidence type="ECO:0000313" key="9">
    <source>
        <dbReference type="Proteomes" id="UP001271007"/>
    </source>
</evidence>
<feature type="domain" description="Prolyl 4-hydroxylase alpha subunit" evidence="7">
    <location>
        <begin position="76"/>
        <end position="276"/>
    </location>
</feature>
<evidence type="ECO:0000259" key="7">
    <source>
        <dbReference type="SMART" id="SM00702"/>
    </source>
</evidence>
<sequence length="282" mass="32019">MVKASTMSWVLTAILAAFLGEIFKQCFSAMLAQHSTSTRHWLAEQWQQWHSGAQTESKMPQCYPPAYTTRIMMFDPFVMHVENFITAEERAYLLDFGKQFLQPSLVTFDNGTEVRDEQRTSSTAFLGKSDPIVECILQRASELQGYVGLDQMEDLQITSYAESQQYRPHYDWFAESLVNSMGGTNRASTFFVTLAADCENCGTQFPRLNVDWTRQDPRWCEFVECGNLESLTVNAVPGSAVFWRNLRDDHFGNPKTLHAGLPVPNGSKTGVNIWTREWAPGL</sequence>
<dbReference type="InterPro" id="IPR006620">
    <property type="entry name" value="Pro_4_hyd_alph"/>
</dbReference>
<keyword evidence="6" id="KW-0732">Signal</keyword>
<evidence type="ECO:0000256" key="6">
    <source>
        <dbReference type="SAM" id="SignalP"/>
    </source>
</evidence>
<dbReference type="PANTHER" id="PTHR10869">
    <property type="entry name" value="PROLYL 4-HYDROXYLASE ALPHA SUBUNIT"/>
    <property type="match status" value="1"/>
</dbReference>
<evidence type="ECO:0000256" key="2">
    <source>
        <dbReference type="ARBA" id="ARBA00022723"/>
    </source>
</evidence>
<evidence type="ECO:0000256" key="4">
    <source>
        <dbReference type="ARBA" id="ARBA00023002"/>
    </source>
</evidence>
<comment type="caution">
    <text evidence="8">The sequence shown here is derived from an EMBL/GenBank/DDBJ whole genome shotgun (WGS) entry which is preliminary data.</text>
</comment>
<dbReference type="GO" id="GO:0004656">
    <property type="term" value="F:procollagen-proline 4-dioxygenase activity"/>
    <property type="evidence" value="ECO:0007669"/>
    <property type="project" value="TreeGrafter"/>
</dbReference>
<proteinExistence type="predicted"/>
<keyword evidence="5" id="KW-0408">Iron</keyword>
<dbReference type="Gene3D" id="2.60.120.620">
    <property type="entry name" value="q2cbj1_9rhob like domain"/>
    <property type="match status" value="1"/>
</dbReference>
<keyword evidence="4" id="KW-0560">Oxidoreductase</keyword>
<dbReference type="GO" id="GO:0005783">
    <property type="term" value="C:endoplasmic reticulum"/>
    <property type="evidence" value="ECO:0007669"/>
    <property type="project" value="TreeGrafter"/>
</dbReference>
<evidence type="ECO:0000256" key="1">
    <source>
        <dbReference type="ARBA" id="ARBA00001961"/>
    </source>
</evidence>
<comment type="cofactor">
    <cofactor evidence="1">
        <name>L-ascorbate</name>
        <dbReference type="ChEBI" id="CHEBI:38290"/>
    </cofactor>
</comment>
<keyword evidence="9" id="KW-1185">Reference proteome</keyword>
<dbReference type="Pfam" id="PF13640">
    <property type="entry name" value="2OG-FeII_Oxy_3"/>
    <property type="match status" value="1"/>
</dbReference>
<dbReference type="SMART" id="SM00702">
    <property type="entry name" value="P4Hc"/>
    <property type="match status" value="1"/>
</dbReference>
<dbReference type="InterPro" id="IPR045054">
    <property type="entry name" value="P4HA-like"/>
</dbReference>
<evidence type="ECO:0000256" key="5">
    <source>
        <dbReference type="ARBA" id="ARBA00023004"/>
    </source>
</evidence>
<dbReference type="GO" id="GO:0031418">
    <property type="term" value="F:L-ascorbic acid binding"/>
    <property type="evidence" value="ECO:0007669"/>
    <property type="project" value="InterPro"/>
</dbReference>
<organism evidence="8 9">
    <name type="scientific">Extremus antarcticus</name>
    <dbReference type="NCBI Taxonomy" id="702011"/>
    <lineage>
        <taxon>Eukaryota</taxon>
        <taxon>Fungi</taxon>
        <taxon>Dikarya</taxon>
        <taxon>Ascomycota</taxon>
        <taxon>Pezizomycotina</taxon>
        <taxon>Dothideomycetes</taxon>
        <taxon>Dothideomycetidae</taxon>
        <taxon>Mycosphaerellales</taxon>
        <taxon>Extremaceae</taxon>
        <taxon>Extremus</taxon>
    </lineage>
</organism>
<dbReference type="Proteomes" id="UP001271007">
    <property type="component" value="Unassembled WGS sequence"/>
</dbReference>
<gene>
    <name evidence="8" type="ORF">LTR09_004515</name>
</gene>